<dbReference type="EC" id="2.1.1.198" evidence="6"/>
<organism evidence="10 11">
    <name type="scientific">Aquipuribacter hungaricus</name>
    <dbReference type="NCBI Taxonomy" id="545624"/>
    <lineage>
        <taxon>Bacteria</taxon>
        <taxon>Bacillati</taxon>
        <taxon>Actinomycetota</taxon>
        <taxon>Actinomycetes</taxon>
        <taxon>Micrococcales</taxon>
        <taxon>Intrasporangiaceae</taxon>
        <taxon>Aquipuribacter</taxon>
    </lineage>
</organism>
<keyword evidence="5 6" id="KW-0949">S-adenosyl-L-methionine</keyword>
<evidence type="ECO:0000259" key="8">
    <source>
        <dbReference type="Pfam" id="PF00590"/>
    </source>
</evidence>
<comment type="catalytic activity">
    <reaction evidence="6">
        <text>cytidine(1402) in 16S rRNA + S-adenosyl-L-methionine = 2'-O-methylcytidine(1402) in 16S rRNA + S-adenosyl-L-homocysteine + H(+)</text>
        <dbReference type="Rhea" id="RHEA:42924"/>
        <dbReference type="Rhea" id="RHEA-COMP:10285"/>
        <dbReference type="Rhea" id="RHEA-COMP:10286"/>
        <dbReference type="ChEBI" id="CHEBI:15378"/>
        <dbReference type="ChEBI" id="CHEBI:57856"/>
        <dbReference type="ChEBI" id="CHEBI:59789"/>
        <dbReference type="ChEBI" id="CHEBI:74495"/>
        <dbReference type="ChEBI" id="CHEBI:82748"/>
        <dbReference type="EC" id="2.1.1.198"/>
    </reaction>
</comment>
<comment type="caution">
    <text evidence="10">The sequence shown here is derived from an EMBL/GenBank/DDBJ whole genome shotgun (WGS) entry which is preliminary data.</text>
</comment>
<evidence type="ECO:0000313" key="10">
    <source>
        <dbReference type="EMBL" id="MFC3686916.1"/>
    </source>
</evidence>
<dbReference type="Pfam" id="PF23016">
    <property type="entry name" value="RsmI_C"/>
    <property type="match status" value="1"/>
</dbReference>
<feature type="domain" description="RsmI HTH" evidence="9">
    <location>
        <begin position="265"/>
        <end position="306"/>
    </location>
</feature>
<dbReference type="GO" id="GO:0032259">
    <property type="term" value="P:methylation"/>
    <property type="evidence" value="ECO:0007669"/>
    <property type="project" value="UniProtKB-KW"/>
</dbReference>
<feature type="domain" description="Tetrapyrrole methylase" evidence="8">
    <location>
        <begin position="32"/>
        <end position="238"/>
    </location>
</feature>
<keyword evidence="3 6" id="KW-0489">Methyltransferase</keyword>
<dbReference type="InterPro" id="IPR035996">
    <property type="entry name" value="4pyrrol_Methylase_sf"/>
</dbReference>
<keyword evidence="1 6" id="KW-0963">Cytoplasm</keyword>
<proteinExistence type="inferred from homology"/>
<dbReference type="PIRSF" id="PIRSF005917">
    <property type="entry name" value="MTase_YraL"/>
    <property type="match status" value="1"/>
</dbReference>
<evidence type="ECO:0000259" key="9">
    <source>
        <dbReference type="Pfam" id="PF23016"/>
    </source>
</evidence>
<evidence type="ECO:0000256" key="1">
    <source>
        <dbReference type="ARBA" id="ARBA00022490"/>
    </source>
</evidence>
<dbReference type="InterPro" id="IPR014777">
    <property type="entry name" value="4pyrrole_Mease_sub1"/>
</dbReference>
<protein>
    <recommendedName>
        <fullName evidence="6">Ribosomal RNA small subunit methyltransferase I</fullName>
        <ecNumber evidence="6">2.1.1.198</ecNumber>
    </recommendedName>
    <alternativeName>
        <fullName evidence="6">16S rRNA 2'-O-ribose C1402 methyltransferase</fullName>
    </alternativeName>
    <alternativeName>
        <fullName evidence="6">rRNA (cytidine-2'-O-)-methyltransferase RsmI</fullName>
    </alternativeName>
</protein>
<dbReference type="GO" id="GO:0008168">
    <property type="term" value="F:methyltransferase activity"/>
    <property type="evidence" value="ECO:0007669"/>
    <property type="project" value="UniProtKB-KW"/>
</dbReference>
<comment type="subcellular location">
    <subcellularLocation>
        <location evidence="6">Cytoplasm</location>
    </subcellularLocation>
</comment>
<accession>A0ABV7WCY8</accession>
<evidence type="ECO:0000256" key="5">
    <source>
        <dbReference type="ARBA" id="ARBA00022691"/>
    </source>
</evidence>
<dbReference type="CDD" id="cd11648">
    <property type="entry name" value="RsmI"/>
    <property type="match status" value="1"/>
</dbReference>
<dbReference type="EMBL" id="JBHRWW010000001">
    <property type="protein sequence ID" value="MFC3686916.1"/>
    <property type="molecule type" value="Genomic_DNA"/>
</dbReference>
<dbReference type="PANTHER" id="PTHR46111:SF1">
    <property type="entry name" value="RIBOSOMAL RNA SMALL SUBUNIT METHYLTRANSFERASE I"/>
    <property type="match status" value="1"/>
</dbReference>
<comment type="function">
    <text evidence="6">Catalyzes the 2'-O-methylation of the ribose of cytidine 1402 (C1402) in 16S rRNA.</text>
</comment>
<dbReference type="InterPro" id="IPR014776">
    <property type="entry name" value="4pyrrole_Mease_sub2"/>
</dbReference>
<dbReference type="HAMAP" id="MF_01877">
    <property type="entry name" value="16SrRNA_methyltr_I"/>
    <property type="match status" value="1"/>
</dbReference>
<keyword evidence="4 6" id="KW-0808">Transferase</keyword>
<evidence type="ECO:0000313" key="11">
    <source>
        <dbReference type="Proteomes" id="UP001595685"/>
    </source>
</evidence>
<dbReference type="InterPro" id="IPR053910">
    <property type="entry name" value="RsmI_HTH"/>
</dbReference>
<feature type="region of interest" description="Disordered" evidence="7">
    <location>
        <begin position="1"/>
        <end position="25"/>
    </location>
</feature>
<sequence>MGDDGAVDEDLPTTVEGAAAPPTSPAARRGVVVVAATPIGDPTDASERLRRWLGEADVVAAEDTRRLRRLVGALGVEVRGRVVAHHEHNEGGTSGGGSEALLAEVRAGRSVLVVTDAGMPTVSDPGYRLVVAAVEAGLPVSVVPGPSAVLAALAVSGLPTDRFAFDGFLPRKQGERARALALLATEPRTTVLFEAPHRLAEMLGHAAEVLGEGRRVAVCRELTKTYEEVRRGTLGELAAWARGATVLGEITVVLEGARASAPTPEDLVAVVTAREAEGVRTKEAVAAVAAEHGVRKNALYDAVLAARRG</sequence>
<dbReference type="RefSeq" id="WP_376983608.1">
    <property type="nucleotide sequence ID" value="NZ_JBBEOI010000108.1"/>
</dbReference>
<evidence type="ECO:0000256" key="2">
    <source>
        <dbReference type="ARBA" id="ARBA00022552"/>
    </source>
</evidence>
<evidence type="ECO:0000256" key="7">
    <source>
        <dbReference type="SAM" id="MobiDB-lite"/>
    </source>
</evidence>
<name>A0ABV7WCY8_9MICO</name>
<keyword evidence="11" id="KW-1185">Reference proteome</keyword>
<feature type="compositionally biased region" description="Acidic residues" evidence="7">
    <location>
        <begin position="1"/>
        <end position="11"/>
    </location>
</feature>
<dbReference type="NCBIfam" id="TIGR00096">
    <property type="entry name" value="16S rRNA (cytidine(1402)-2'-O)-methyltransferase"/>
    <property type="match status" value="1"/>
</dbReference>
<dbReference type="SUPFAM" id="SSF53790">
    <property type="entry name" value="Tetrapyrrole methylase"/>
    <property type="match status" value="1"/>
</dbReference>
<dbReference type="InterPro" id="IPR000878">
    <property type="entry name" value="4pyrrol_Mease"/>
</dbReference>
<dbReference type="Gene3D" id="3.40.1010.10">
    <property type="entry name" value="Cobalt-precorrin-4 Transmethylase, Domain 1"/>
    <property type="match status" value="1"/>
</dbReference>
<dbReference type="Pfam" id="PF00590">
    <property type="entry name" value="TP_methylase"/>
    <property type="match status" value="1"/>
</dbReference>
<gene>
    <name evidence="6 10" type="primary">rsmI</name>
    <name evidence="10" type="ORF">ACFOLH_01010</name>
</gene>
<dbReference type="PANTHER" id="PTHR46111">
    <property type="entry name" value="RIBOSOMAL RNA SMALL SUBUNIT METHYLTRANSFERASE I"/>
    <property type="match status" value="1"/>
</dbReference>
<comment type="similarity">
    <text evidence="6">Belongs to the methyltransferase superfamily. RsmI family.</text>
</comment>
<reference evidence="11" key="1">
    <citation type="journal article" date="2019" name="Int. J. Syst. Evol. Microbiol.">
        <title>The Global Catalogue of Microorganisms (GCM) 10K type strain sequencing project: providing services to taxonomists for standard genome sequencing and annotation.</title>
        <authorList>
            <consortium name="The Broad Institute Genomics Platform"/>
            <consortium name="The Broad Institute Genome Sequencing Center for Infectious Disease"/>
            <person name="Wu L."/>
            <person name="Ma J."/>
        </authorList>
    </citation>
    <scope>NUCLEOTIDE SEQUENCE [LARGE SCALE GENOMIC DNA]</scope>
    <source>
        <strain evidence="11">NCAIM B.02333</strain>
    </source>
</reference>
<dbReference type="Gene3D" id="3.30.950.10">
    <property type="entry name" value="Methyltransferase, Cobalt-precorrin-4 Transmethylase, Domain 2"/>
    <property type="match status" value="1"/>
</dbReference>
<evidence type="ECO:0000256" key="3">
    <source>
        <dbReference type="ARBA" id="ARBA00022603"/>
    </source>
</evidence>
<evidence type="ECO:0000256" key="6">
    <source>
        <dbReference type="HAMAP-Rule" id="MF_01877"/>
    </source>
</evidence>
<evidence type="ECO:0000256" key="4">
    <source>
        <dbReference type="ARBA" id="ARBA00022679"/>
    </source>
</evidence>
<dbReference type="Proteomes" id="UP001595685">
    <property type="component" value="Unassembled WGS sequence"/>
</dbReference>
<keyword evidence="2 6" id="KW-0698">rRNA processing</keyword>
<dbReference type="InterPro" id="IPR008189">
    <property type="entry name" value="rRNA_ssu_MeTfrase_I"/>
</dbReference>